<proteinExistence type="predicted"/>
<organism evidence="1 2">
    <name type="scientific">Melia azedarach</name>
    <name type="common">Chinaberry tree</name>
    <dbReference type="NCBI Taxonomy" id="155640"/>
    <lineage>
        <taxon>Eukaryota</taxon>
        <taxon>Viridiplantae</taxon>
        <taxon>Streptophyta</taxon>
        <taxon>Embryophyta</taxon>
        <taxon>Tracheophyta</taxon>
        <taxon>Spermatophyta</taxon>
        <taxon>Magnoliopsida</taxon>
        <taxon>eudicotyledons</taxon>
        <taxon>Gunneridae</taxon>
        <taxon>Pentapetalae</taxon>
        <taxon>rosids</taxon>
        <taxon>malvids</taxon>
        <taxon>Sapindales</taxon>
        <taxon>Meliaceae</taxon>
        <taxon>Melia</taxon>
    </lineage>
</organism>
<sequence length="186" mass="20127">RYLLGSVAFQGNCKSSDITFRIDGTLVAPMDYRVLGQADNWLSFEGVSGVSIIGGALDTKGSLLWACKAAGSKCPKGATTLSFTNSNSIRINGLFSLNSQMFHIVINGCQNVHVEGVKVIVAGIHVQLSTNVMIKGSSIRTRDDCISIGPGTKNLWIERVTCGPGHGIMYHQFYIFIHCSILSYDH</sequence>
<name>A0ACC1YDY0_MELAZ</name>
<dbReference type="EMBL" id="CM051396">
    <property type="protein sequence ID" value="KAJ4721850.1"/>
    <property type="molecule type" value="Genomic_DNA"/>
</dbReference>
<evidence type="ECO:0000313" key="2">
    <source>
        <dbReference type="Proteomes" id="UP001164539"/>
    </source>
</evidence>
<comment type="caution">
    <text evidence="1">The sequence shown here is derived from an EMBL/GenBank/DDBJ whole genome shotgun (WGS) entry which is preliminary data.</text>
</comment>
<keyword evidence="2" id="KW-1185">Reference proteome</keyword>
<reference evidence="1 2" key="1">
    <citation type="journal article" date="2023" name="Science">
        <title>Complex scaffold remodeling in plant triterpene biosynthesis.</title>
        <authorList>
            <person name="De La Pena R."/>
            <person name="Hodgson H."/>
            <person name="Liu J.C."/>
            <person name="Stephenson M.J."/>
            <person name="Martin A.C."/>
            <person name="Owen C."/>
            <person name="Harkess A."/>
            <person name="Leebens-Mack J."/>
            <person name="Jimenez L.E."/>
            <person name="Osbourn A."/>
            <person name="Sattely E.S."/>
        </authorList>
    </citation>
    <scope>NUCLEOTIDE SEQUENCE [LARGE SCALE GENOMIC DNA]</scope>
    <source>
        <strain evidence="2">cv. JPN11</strain>
        <tissue evidence="1">Leaf</tissue>
    </source>
</reference>
<accession>A0ACC1YDY0</accession>
<gene>
    <name evidence="1" type="ORF">OWV82_005450</name>
</gene>
<dbReference type="Proteomes" id="UP001164539">
    <property type="component" value="Chromosome 3"/>
</dbReference>
<evidence type="ECO:0000313" key="1">
    <source>
        <dbReference type="EMBL" id="KAJ4721850.1"/>
    </source>
</evidence>
<feature type="non-terminal residue" evidence="1">
    <location>
        <position position="1"/>
    </location>
</feature>
<protein>
    <submittedName>
        <fullName evidence="1">Polygalacturonase-like</fullName>
    </submittedName>
</protein>